<feature type="compositionally biased region" description="Low complexity" evidence="5">
    <location>
        <begin position="154"/>
        <end position="171"/>
    </location>
</feature>
<protein>
    <recommendedName>
        <fullName evidence="6">Xylanolytic transcriptional activator regulatory domain-containing protein</fullName>
    </recommendedName>
</protein>
<dbReference type="Proteomes" id="UP001521116">
    <property type="component" value="Unassembled WGS sequence"/>
</dbReference>
<dbReference type="PANTHER" id="PTHR47424">
    <property type="entry name" value="REGULATORY PROTEIN GAL4"/>
    <property type="match status" value="1"/>
</dbReference>
<gene>
    <name evidence="7" type="ORF">SLS56_007302</name>
</gene>
<evidence type="ECO:0000313" key="7">
    <source>
        <dbReference type="EMBL" id="KAL1625555.1"/>
    </source>
</evidence>
<name>A0ABR3SNX1_9PEZI</name>
<evidence type="ECO:0000256" key="1">
    <source>
        <dbReference type="ARBA" id="ARBA00023015"/>
    </source>
</evidence>
<feature type="compositionally biased region" description="Basic and acidic residues" evidence="5">
    <location>
        <begin position="748"/>
        <end position="761"/>
    </location>
</feature>
<dbReference type="InterPro" id="IPR051127">
    <property type="entry name" value="Fungal_SecMet_Regulators"/>
</dbReference>
<keyword evidence="8" id="KW-1185">Reference proteome</keyword>
<organism evidence="7 8">
    <name type="scientific">Neofusicoccum ribis</name>
    <dbReference type="NCBI Taxonomy" id="45134"/>
    <lineage>
        <taxon>Eukaryota</taxon>
        <taxon>Fungi</taxon>
        <taxon>Dikarya</taxon>
        <taxon>Ascomycota</taxon>
        <taxon>Pezizomycotina</taxon>
        <taxon>Dothideomycetes</taxon>
        <taxon>Dothideomycetes incertae sedis</taxon>
        <taxon>Botryosphaeriales</taxon>
        <taxon>Botryosphaeriaceae</taxon>
        <taxon>Neofusicoccum</taxon>
    </lineage>
</organism>
<evidence type="ECO:0000256" key="3">
    <source>
        <dbReference type="ARBA" id="ARBA00023163"/>
    </source>
</evidence>
<proteinExistence type="predicted"/>
<feature type="region of interest" description="Disordered" evidence="5">
    <location>
        <begin position="71"/>
        <end position="130"/>
    </location>
</feature>
<evidence type="ECO:0000313" key="8">
    <source>
        <dbReference type="Proteomes" id="UP001521116"/>
    </source>
</evidence>
<evidence type="ECO:0000259" key="6">
    <source>
        <dbReference type="SMART" id="SM00906"/>
    </source>
</evidence>
<dbReference type="PANTHER" id="PTHR47424:SF3">
    <property type="entry name" value="REGULATORY PROTEIN GAL4"/>
    <property type="match status" value="1"/>
</dbReference>
<evidence type="ECO:0000256" key="4">
    <source>
        <dbReference type="ARBA" id="ARBA00023242"/>
    </source>
</evidence>
<dbReference type="SMART" id="SM00906">
    <property type="entry name" value="Fungal_trans"/>
    <property type="match status" value="1"/>
</dbReference>
<dbReference type="EMBL" id="JAJVDC020000093">
    <property type="protein sequence ID" value="KAL1625555.1"/>
    <property type="molecule type" value="Genomic_DNA"/>
</dbReference>
<accession>A0ABR3SNX1</accession>
<dbReference type="InterPro" id="IPR007219">
    <property type="entry name" value="XnlR_reg_dom"/>
</dbReference>
<dbReference type="Pfam" id="PF04082">
    <property type="entry name" value="Fungal_trans"/>
    <property type="match status" value="1"/>
</dbReference>
<keyword evidence="3" id="KW-0804">Transcription</keyword>
<feature type="compositionally biased region" description="Low complexity" evidence="5">
    <location>
        <begin position="74"/>
        <end position="87"/>
    </location>
</feature>
<feature type="region of interest" description="Disordered" evidence="5">
    <location>
        <begin position="1"/>
        <end position="50"/>
    </location>
</feature>
<dbReference type="CDD" id="cd12148">
    <property type="entry name" value="fungal_TF_MHR"/>
    <property type="match status" value="1"/>
</dbReference>
<keyword evidence="1" id="KW-0805">Transcription regulation</keyword>
<evidence type="ECO:0000256" key="5">
    <source>
        <dbReference type="SAM" id="MobiDB-lite"/>
    </source>
</evidence>
<keyword evidence="2" id="KW-0238">DNA-binding</keyword>
<sequence>MPAADHADGSGPAANSAVPAPDGADYPSHSSGPPQRRAKRGKYVSRACGRNVELIDRLAQVERQLDSLMGHNPAATTTTATSSSSQSNGSPETTTSSVAEPSRPPHPQAAAARRRSTSPEALSKPAVPSFAGETSLAHTLSQVEHRLGAFGVSSLSDTSASASSPGAQPGPADEDGGGGGDGHAKDGFVRAALRANGVAVDRARWDASLDIFFGEVHILYPMLHVPDVRRFYARMWEDWFLLPRGAPAARLRHRVRVAQVLLCLATGTCTGSARCGGEDGRQAAGWRFYGAAMDVVGDLFEVCESDGPMEALQTLALIVIYLFRLDALERGEKVMSLAVSYAHQLGIHRQKVLERMPFFDDEMYRRVWWCVYILDRRYALESGRPFMTQDFNVDAPLPRNISDDWLSSHRKDTQTSLQMADQIRSHLQEDHSTSVPYLSAIANYSRIVGKVWEALYGARETEAVPGFFLNEYLETLLSKFEAELPPEFLYSPNEQFETQFDSMPWWQIKQKMLIRMRASTLRLLIRKPLLQQSPPVPTQEQNYIGNEVMCMQLAQSIIGQFSQIPDDYPKFMFPFIHHLANATIISLALLIKEPLFRGTYGAATVLAAQTLRKYCTKTWVSGKLIRTVLRLNHMVTAVLGDDLAAIENSNFSQNVIDPTLDTQLFPSSLPANGPFPYLAQTAPNPNHGTVYPSADAAYEWQQSRTMNGEHDQANAATSPGLTDMVMTDYDFEEMLQKAVNGTTPFRNDMNRESSSSKEPSKDVFNTDWFNALFGGRLDSDQLALL</sequence>
<comment type="caution">
    <text evidence="7">The sequence shown here is derived from an EMBL/GenBank/DDBJ whole genome shotgun (WGS) entry which is preliminary data.</text>
</comment>
<keyword evidence="4" id="KW-0539">Nucleus</keyword>
<reference evidence="7 8" key="1">
    <citation type="submission" date="2024-02" db="EMBL/GenBank/DDBJ databases">
        <title>De novo assembly and annotation of 12 fungi associated with fruit tree decline syndrome in Ontario, Canada.</title>
        <authorList>
            <person name="Sulman M."/>
            <person name="Ellouze W."/>
            <person name="Ilyukhin E."/>
        </authorList>
    </citation>
    <scope>NUCLEOTIDE SEQUENCE [LARGE SCALE GENOMIC DNA]</scope>
    <source>
        <strain evidence="7 8">M1-105</strain>
    </source>
</reference>
<feature type="compositionally biased region" description="Polar residues" evidence="5">
    <location>
        <begin position="88"/>
        <end position="99"/>
    </location>
</feature>
<feature type="region of interest" description="Disordered" evidence="5">
    <location>
        <begin position="741"/>
        <end position="761"/>
    </location>
</feature>
<evidence type="ECO:0000256" key="2">
    <source>
        <dbReference type="ARBA" id="ARBA00023125"/>
    </source>
</evidence>
<feature type="region of interest" description="Disordered" evidence="5">
    <location>
        <begin position="154"/>
        <end position="184"/>
    </location>
</feature>
<feature type="domain" description="Xylanolytic transcriptional activator regulatory" evidence="6">
    <location>
        <begin position="331"/>
        <end position="404"/>
    </location>
</feature>